<reference evidence="1 2" key="1">
    <citation type="submission" date="2014-03" db="EMBL/GenBank/DDBJ databases">
        <title>Draft genome of the hookworm Oesophagostomum dentatum.</title>
        <authorList>
            <person name="Mitreva M."/>
        </authorList>
    </citation>
    <scope>NUCLEOTIDE SEQUENCE [LARGE SCALE GENOMIC DNA]</scope>
    <source>
        <strain evidence="1 2">OD-Hann</strain>
    </source>
</reference>
<name>A0A0B1SYV4_OESDE</name>
<gene>
    <name evidence="1" type="ORF">OESDEN_09659</name>
</gene>
<evidence type="ECO:0000313" key="2">
    <source>
        <dbReference type="Proteomes" id="UP000053660"/>
    </source>
</evidence>
<dbReference type="AlphaFoldDB" id="A0A0B1SYV4"/>
<sequence>MGICSGSDFLQFFTDEDLESVIGETKNGEWLPLKDDKENNVPTALRLDPDEVDKKDTDYDDYCVFEGGHYRISKKDEEAFKELHWLNYGFYLNEYSLHFAHLPK</sequence>
<accession>A0A0B1SYV4</accession>
<evidence type="ECO:0000313" key="1">
    <source>
        <dbReference type="EMBL" id="KHJ90498.1"/>
    </source>
</evidence>
<keyword evidence="2" id="KW-1185">Reference proteome</keyword>
<proteinExistence type="predicted"/>
<dbReference type="EMBL" id="KN552960">
    <property type="protein sequence ID" value="KHJ90498.1"/>
    <property type="molecule type" value="Genomic_DNA"/>
</dbReference>
<protein>
    <submittedName>
        <fullName evidence="1">Uncharacterized protein</fullName>
    </submittedName>
</protein>
<organism evidence="1 2">
    <name type="scientific">Oesophagostomum dentatum</name>
    <name type="common">Nodular worm</name>
    <dbReference type="NCBI Taxonomy" id="61180"/>
    <lineage>
        <taxon>Eukaryota</taxon>
        <taxon>Metazoa</taxon>
        <taxon>Ecdysozoa</taxon>
        <taxon>Nematoda</taxon>
        <taxon>Chromadorea</taxon>
        <taxon>Rhabditida</taxon>
        <taxon>Rhabditina</taxon>
        <taxon>Rhabditomorpha</taxon>
        <taxon>Strongyloidea</taxon>
        <taxon>Strongylidae</taxon>
        <taxon>Oesophagostomum</taxon>
    </lineage>
</organism>
<dbReference type="Proteomes" id="UP000053660">
    <property type="component" value="Unassembled WGS sequence"/>
</dbReference>